<dbReference type="AlphaFoldDB" id="A0A512N6N7"/>
<reference evidence="2 3" key="1">
    <citation type="submission" date="2019-07" db="EMBL/GenBank/DDBJ databases">
        <title>Whole genome shotgun sequence of Reyranella soli NBRC 108950.</title>
        <authorList>
            <person name="Hosoyama A."/>
            <person name="Uohara A."/>
            <person name="Ohji S."/>
            <person name="Ichikawa N."/>
        </authorList>
    </citation>
    <scope>NUCLEOTIDE SEQUENCE [LARGE SCALE GENOMIC DNA]</scope>
    <source>
        <strain evidence="2 3">NBRC 108950</strain>
    </source>
</reference>
<proteinExistence type="predicted"/>
<keyword evidence="3" id="KW-1185">Reference proteome</keyword>
<evidence type="ECO:0000313" key="3">
    <source>
        <dbReference type="Proteomes" id="UP000321058"/>
    </source>
</evidence>
<dbReference type="EMBL" id="BKAJ01000031">
    <property type="protein sequence ID" value="GEP54640.1"/>
    <property type="molecule type" value="Genomic_DNA"/>
</dbReference>
<accession>A0A512N6N7</accession>
<gene>
    <name evidence="2" type="ORF">RSO01_18060</name>
</gene>
<evidence type="ECO:0008006" key="4">
    <source>
        <dbReference type="Google" id="ProtNLM"/>
    </source>
</evidence>
<dbReference type="InterPro" id="IPR045372">
    <property type="entry name" value="YidB"/>
</dbReference>
<comment type="caution">
    <text evidence="2">The sequence shown here is derived from an EMBL/GenBank/DDBJ whole genome shotgun (WGS) entry which is preliminary data.</text>
</comment>
<dbReference type="Gene3D" id="1.10.10.690">
    <property type="entry name" value="YidB-like"/>
    <property type="match status" value="1"/>
</dbReference>
<dbReference type="OrthoDB" id="4235777at2"/>
<dbReference type="RefSeq" id="WP_147148369.1">
    <property type="nucleotide sequence ID" value="NZ_BKAJ01000031.1"/>
</dbReference>
<evidence type="ECO:0000313" key="2">
    <source>
        <dbReference type="EMBL" id="GEP54640.1"/>
    </source>
</evidence>
<dbReference type="Proteomes" id="UP000321058">
    <property type="component" value="Unassembled WGS sequence"/>
</dbReference>
<organism evidence="2 3">
    <name type="scientific">Reyranella soli</name>
    <dbReference type="NCBI Taxonomy" id="1230389"/>
    <lineage>
        <taxon>Bacteria</taxon>
        <taxon>Pseudomonadati</taxon>
        <taxon>Pseudomonadota</taxon>
        <taxon>Alphaproteobacteria</taxon>
        <taxon>Hyphomicrobiales</taxon>
        <taxon>Reyranellaceae</taxon>
        <taxon>Reyranella</taxon>
    </lineage>
</organism>
<dbReference type="Pfam" id="PF20159">
    <property type="entry name" value="YidB"/>
    <property type="match status" value="1"/>
</dbReference>
<name>A0A512N6N7_9HYPH</name>
<dbReference type="SUPFAM" id="SSF140804">
    <property type="entry name" value="YidB-like"/>
    <property type="match status" value="1"/>
</dbReference>
<feature type="region of interest" description="Disordered" evidence="1">
    <location>
        <begin position="152"/>
        <end position="175"/>
    </location>
</feature>
<evidence type="ECO:0000256" key="1">
    <source>
        <dbReference type="SAM" id="MobiDB-lite"/>
    </source>
</evidence>
<protein>
    <recommendedName>
        <fullName evidence="4">DUF937 domain-containing protein</fullName>
    </recommendedName>
</protein>
<sequence length="175" mass="17260">MGLLDVLTGMRNGPRGGGGGGGGMSPITMALLGLLAYKAVKGFSGNTAKPGSGMAAPGGGLGDLLKGGLGGAGAGGLGSILTGGLGDLLKQFQGAGKGDVAESWVGKGENKPIGATDLDKVLTAEQIDFLTERTGLSRDELLAGLAEQLPKTVDELTPQGRLPSPSDIDRVAGHP</sequence>
<dbReference type="InterPro" id="IPR027405">
    <property type="entry name" value="YidB-like"/>
</dbReference>